<protein>
    <submittedName>
        <fullName evidence="1">Uncharacterized protein</fullName>
    </submittedName>
</protein>
<evidence type="ECO:0000313" key="2">
    <source>
        <dbReference type="Proteomes" id="UP000827872"/>
    </source>
</evidence>
<gene>
    <name evidence="1" type="ORF">K3G42_013025</name>
</gene>
<dbReference type="Proteomes" id="UP000827872">
    <property type="component" value="Linkage Group LG07"/>
</dbReference>
<reference evidence="1" key="1">
    <citation type="submission" date="2021-08" db="EMBL/GenBank/DDBJ databases">
        <title>The first chromosome-level gecko genome reveals the dynamic sex chromosomes of Neotropical dwarf geckos (Sphaerodactylidae: Sphaerodactylus).</title>
        <authorList>
            <person name="Pinto B.J."/>
            <person name="Keating S.E."/>
            <person name="Gamble T."/>
        </authorList>
    </citation>
    <scope>NUCLEOTIDE SEQUENCE</scope>
    <source>
        <strain evidence="1">TG3544</strain>
    </source>
</reference>
<name>A0ACB8EPQ5_9SAUR</name>
<keyword evidence="2" id="KW-1185">Reference proteome</keyword>
<accession>A0ACB8EPQ5</accession>
<evidence type="ECO:0000313" key="1">
    <source>
        <dbReference type="EMBL" id="KAH7994650.1"/>
    </source>
</evidence>
<dbReference type="EMBL" id="CM037620">
    <property type="protein sequence ID" value="KAH7994650.1"/>
    <property type="molecule type" value="Genomic_DNA"/>
</dbReference>
<sequence length="81" mass="9315">MMGQFKLKQRGTFSQDAAREAVLQPGGDSCSLLLAREPREASWQPNKPRREHSPLLLARFPRSEFSTDVRSSKEAQLYLYF</sequence>
<organism evidence="1 2">
    <name type="scientific">Sphaerodactylus townsendi</name>
    <dbReference type="NCBI Taxonomy" id="933632"/>
    <lineage>
        <taxon>Eukaryota</taxon>
        <taxon>Metazoa</taxon>
        <taxon>Chordata</taxon>
        <taxon>Craniata</taxon>
        <taxon>Vertebrata</taxon>
        <taxon>Euteleostomi</taxon>
        <taxon>Lepidosauria</taxon>
        <taxon>Squamata</taxon>
        <taxon>Bifurcata</taxon>
        <taxon>Gekkota</taxon>
        <taxon>Sphaerodactylidae</taxon>
        <taxon>Sphaerodactylus</taxon>
    </lineage>
</organism>
<comment type="caution">
    <text evidence="1">The sequence shown here is derived from an EMBL/GenBank/DDBJ whole genome shotgun (WGS) entry which is preliminary data.</text>
</comment>
<proteinExistence type="predicted"/>